<proteinExistence type="predicted"/>
<dbReference type="EMBL" id="BAAAQR010000015">
    <property type="protein sequence ID" value="GAA2154675.1"/>
    <property type="molecule type" value="Genomic_DNA"/>
</dbReference>
<feature type="region of interest" description="Disordered" evidence="7">
    <location>
        <begin position="111"/>
        <end position="130"/>
    </location>
</feature>
<reference evidence="11" key="1">
    <citation type="journal article" date="2019" name="Int. J. Syst. Evol. Microbiol.">
        <title>The Global Catalogue of Microorganisms (GCM) 10K type strain sequencing project: providing services to taxonomists for standard genome sequencing and annotation.</title>
        <authorList>
            <consortium name="The Broad Institute Genomics Platform"/>
            <consortium name="The Broad Institute Genome Sequencing Center for Infectious Disease"/>
            <person name="Wu L."/>
            <person name="Ma J."/>
        </authorList>
    </citation>
    <scope>NUCLEOTIDE SEQUENCE [LARGE SCALE GENOMIC DNA]</scope>
    <source>
        <strain evidence="11">JCM 16022</strain>
    </source>
</reference>
<dbReference type="PANTHER" id="PTHR37461">
    <property type="entry name" value="ANTI-SIGMA-K FACTOR RSKA"/>
    <property type="match status" value="1"/>
</dbReference>
<evidence type="ECO:0000256" key="8">
    <source>
        <dbReference type="SAM" id="Phobius"/>
    </source>
</evidence>
<feature type="domain" description="Putative zinc-finger" evidence="9">
    <location>
        <begin position="12"/>
        <end position="35"/>
    </location>
</feature>
<keyword evidence="3 8" id="KW-1133">Transmembrane helix</keyword>
<protein>
    <submittedName>
        <fullName evidence="10">Zf-HC2 domain-containing protein</fullName>
    </submittedName>
</protein>
<name>A0ABP5LZL4_9ACTN</name>
<keyword evidence="5 8" id="KW-0472">Membrane</keyword>
<evidence type="ECO:0000256" key="2">
    <source>
        <dbReference type="ARBA" id="ARBA00022692"/>
    </source>
</evidence>
<dbReference type="Proteomes" id="UP001501771">
    <property type="component" value="Unassembled WGS sequence"/>
</dbReference>
<dbReference type="InterPro" id="IPR041916">
    <property type="entry name" value="Anti_sigma_zinc_sf"/>
</dbReference>
<keyword evidence="2 8" id="KW-0812">Transmembrane</keyword>
<sequence length="232" mass="24204">MSCEFAHLDGSYVLGALSPGERRQFEQHLSGCDQCSQSVREMAGLPGLLARVEPGILEEPPGEEPVPDTLLPALLGEVRRTQRRRTLVTAGLAAAAAVLVTVGAAVTVGTTGDGSPQATPPTSSASTPAAHPMAEVRDVGMRASLAFASVPWGTRLDLTCSYAAPVGQYEPPATTYSMVVRTRDGRTEQVATWRALPGRTMQLSAATAAPRADIASVEVRTADGAPVLRLSS</sequence>
<evidence type="ECO:0000256" key="4">
    <source>
        <dbReference type="ARBA" id="ARBA00023015"/>
    </source>
</evidence>
<keyword evidence="4" id="KW-0805">Transcription regulation</keyword>
<evidence type="ECO:0000256" key="6">
    <source>
        <dbReference type="ARBA" id="ARBA00023163"/>
    </source>
</evidence>
<evidence type="ECO:0000259" key="9">
    <source>
        <dbReference type="Pfam" id="PF13490"/>
    </source>
</evidence>
<evidence type="ECO:0000256" key="5">
    <source>
        <dbReference type="ARBA" id="ARBA00023136"/>
    </source>
</evidence>
<gene>
    <name evidence="10" type="ORF">GCM10009844_40810</name>
</gene>
<dbReference type="PANTHER" id="PTHR37461:SF1">
    <property type="entry name" value="ANTI-SIGMA-K FACTOR RSKA"/>
    <property type="match status" value="1"/>
</dbReference>
<evidence type="ECO:0000313" key="10">
    <source>
        <dbReference type="EMBL" id="GAA2154675.1"/>
    </source>
</evidence>
<accession>A0ABP5LZL4</accession>
<evidence type="ECO:0000256" key="1">
    <source>
        <dbReference type="ARBA" id="ARBA00004167"/>
    </source>
</evidence>
<dbReference type="Pfam" id="PF13490">
    <property type="entry name" value="zf-HC2"/>
    <property type="match status" value="1"/>
</dbReference>
<dbReference type="Gene3D" id="1.10.10.1320">
    <property type="entry name" value="Anti-sigma factor, zinc-finger domain"/>
    <property type="match status" value="1"/>
</dbReference>
<evidence type="ECO:0000313" key="11">
    <source>
        <dbReference type="Proteomes" id="UP001501771"/>
    </source>
</evidence>
<comment type="caution">
    <text evidence="10">The sequence shown here is derived from an EMBL/GenBank/DDBJ whole genome shotgun (WGS) entry which is preliminary data.</text>
</comment>
<keyword evidence="6" id="KW-0804">Transcription</keyword>
<dbReference type="InterPro" id="IPR027383">
    <property type="entry name" value="Znf_put"/>
</dbReference>
<comment type="subcellular location">
    <subcellularLocation>
        <location evidence="1">Membrane</location>
        <topology evidence="1">Single-pass membrane protein</topology>
    </subcellularLocation>
</comment>
<dbReference type="InterPro" id="IPR051474">
    <property type="entry name" value="Anti-sigma-K/W_factor"/>
</dbReference>
<evidence type="ECO:0000256" key="3">
    <source>
        <dbReference type="ARBA" id="ARBA00022989"/>
    </source>
</evidence>
<dbReference type="RefSeq" id="WP_344156935.1">
    <property type="nucleotide sequence ID" value="NZ_BAAAQR010000015.1"/>
</dbReference>
<feature type="transmembrane region" description="Helical" evidence="8">
    <location>
        <begin position="87"/>
        <end position="108"/>
    </location>
</feature>
<keyword evidence="11" id="KW-1185">Reference proteome</keyword>
<evidence type="ECO:0000256" key="7">
    <source>
        <dbReference type="SAM" id="MobiDB-lite"/>
    </source>
</evidence>
<organism evidence="10 11">
    <name type="scientific">Nocardioides koreensis</name>
    <dbReference type="NCBI Taxonomy" id="433651"/>
    <lineage>
        <taxon>Bacteria</taxon>
        <taxon>Bacillati</taxon>
        <taxon>Actinomycetota</taxon>
        <taxon>Actinomycetes</taxon>
        <taxon>Propionibacteriales</taxon>
        <taxon>Nocardioidaceae</taxon>
        <taxon>Nocardioides</taxon>
    </lineage>
</organism>